<dbReference type="SUPFAM" id="SSF102405">
    <property type="entry name" value="MCP/YpsA-like"/>
    <property type="match status" value="1"/>
</dbReference>
<protein>
    <recommendedName>
        <fullName evidence="2">DUF2493 domain-containing protein</fullName>
    </recommendedName>
</protein>
<proteinExistence type="predicted"/>
<evidence type="ECO:0008006" key="2">
    <source>
        <dbReference type="Google" id="ProtNLM"/>
    </source>
</evidence>
<accession>A0A0F9MWK7</accession>
<dbReference type="AlphaFoldDB" id="A0A0F9MWK7"/>
<gene>
    <name evidence="1" type="ORF">LCGC14_1104290</name>
</gene>
<organism evidence="1">
    <name type="scientific">marine sediment metagenome</name>
    <dbReference type="NCBI Taxonomy" id="412755"/>
    <lineage>
        <taxon>unclassified sequences</taxon>
        <taxon>metagenomes</taxon>
        <taxon>ecological metagenomes</taxon>
    </lineage>
</organism>
<reference evidence="1" key="1">
    <citation type="journal article" date="2015" name="Nature">
        <title>Complex archaea that bridge the gap between prokaryotes and eukaryotes.</title>
        <authorList>
            <person name="Spang A."/>
            <person name="Saw J.H."/>
            <person name="Jorgensen S.L."/>
            <person name="Zaremba-Niedzwiedzka K."/>
            <person name="Martijn J."/>
            <person name="Lind A.E."/>
            <person name="van Eijk R."/>
            <person name="Schleper C."/>
            <person name="Guy L."/>
            <person name="Ettema T.J."/>
        </authorList>
    </citation>
    <scope>NUCLEOTIDE SEQUENCE</scope>
</reference>
<evidence type="ECO:0000313" key="1">
    <source>
        <dbReference type="EMBL" id="KKN03792.1"/>
    </source>
</evidence>
<comment type="caution">
    <text evidence="1">The sequence shown here is derived from an EMBL/GenBank/DDBJ whole genome shotgun (WGS) entry which is preliminary data.</text>
</comment>
<dbReference type="EMBL" id="LAZR01004996">
    <property type="protein sequence ID" value="KKN03792.1"/>
    <property type="molecule type" value="Genomic_DNA"/>
</dbReference>
<name>A0A0F9MWK7_9ZZZZ</name>
<sequence>MKIGFTGTRKELTAAQELELLCKVVQLEPFEVHHGDCIGADTRFHRICELLGIRIIIHPPESNTYRAFCIGNEVRKMYGYIARNWNIVDETDVLIACPDGPQEYLRSGTWATIRYARTQRKMIYIIYPNGQTQIEYG</sequence>